<dbReference type="AlphaFoldDB" id="A0A401RL47"/>
<comment type="caution">
    <text evidence="1">The sequence shown here is derived from an EMBL/GenBank/DDBJ whole genome shotgun (WGS) entry which is preliminary data.</text>
</comment>
<organism evidence="1 2">
    <name type="scientific">Chiloscyllium punctatum</name>
    <name type="common">Brownbanded bambooshark</name>
    <name type="synonym">Hemiscyllium punctatum</name>
    <dbReference type="NCBI Taxonomy" id="137246"/>
    <lineage>
        <taxon>Eukaryota</taxon>
        <taxon>Metazoa</taxon>
        <taxon>Chordata</taxon>
        <taxon>Craniata</taxon>
        <taxon>Vertebrata</taxon>
        <taxon>Chondrichthyes</taxon>
        <taxon>Elasmobranchii</taxon>
        <taxon>Galeomorphii</taxon>
        <taxon>Galeoidea</taxon>
        <taxon>Orectolobiformes</taxon>
        <taxon>Hemiscylliidae</taxon>
        <taxon>Chiloscyllium</taxon>
    </lineage>
</organism>
<name>A0A401RL47_CHIPU</name>
<dbReference type="EMBL" id="BEZZ01001470">
    <property type="protein sequence ID" value="GCC18878.1"/>
    <property type="molecule type" value="Genomic_DNA"/>
</dbReference>
<protein>
    <submittedName>
        <fullName evidence="1">Uncharacterized protein</fullName>
    </submittedName>
</protein>
<sequence length="73" mass="8125">MTGEQPALEMTAGSRINGARLISCWRYQTMWDWYKIIAESKVSQICFEAVKTTSLPCTSTSVFISSKVSNGLD</sequence>
<accession>A0A401RL47</accession>
<reference evidence="1 2" key="1">
    <citation type="journal article" date="2018" name="Nat. Ecol. Evol.">
        <title>Shark genomes provide insights into elasmobranch evolution and the origin of vertebrates.</title>
        <authorList>
            <person name="Hara Y"/>
            <person name="Yamaguchi K"/>
            <person name="Onimaru K"/>
            <person name="Kadota M"/>
            <person name="Koyanagi M"/>
            <person name="Keeley SD"/>
            <person name="Tatsumi K"/>
            <person name="Tanaka K"/>
            <person name="Motone F"/>
            <person name="Kageyama Y"/>
            <person name="Nozu R"/>
            <person name="Adachi N"/>
            <person name="Nishimura O"/>
            <person name="Nakagawa R"/>
            <person name="Tanegashima C"/>
            <person name="Kiyatake I"/>
            <person name="Matsumoto R"/>
            <person name="Murakumo K"/>
            <person name="Nishida K"/>
            <person name="Terakita A"/>
            <person name="Kuratani S"/>
            <person name="Sato K"/>
            <person name="Hyodo S Kuraku.S."/>
        </authorList>
    </citation>
    <scope>NUCLEOTIDE SEQUENCE [LARGE SCALE GENOMIC DNA]</scope>
</reference>
<evidence type="ECO:0000313" key="1">
    <source>
        <dbReference type="EMBL" id="GCC18878.1"/>
    </source>
</evidence>
<dbReference type="Proteomes" id="UP000287033">
    <property type="component" value="Unassembled WGS sequence"/>
</dbReference>
<gene>
    <name evidence="1" type="ORF">chiPu_0018102</name>
</gene>
<proteinExistence type="predicted"/>
<keyword evidence="2" id="KW-1185">Reference proteome</keyword>
<evidence type="ECO:0000313" key="2">
    <source>
        <dbReference type="Proteomes" id="UP000287033"/>
    </source>
</evidence>